<keyword evidence="1" id="KW-1133">Transmembrane helix</keyword>
<dbReference type="AlphaFoldDB" id="A0A0S1XF25"/>
<dbReference type="PATRIC" id="fig|55802.8.peg.2494"/>
<feature type="transmembrane region" description="Helical" evidence="1">
    <location>
        <begin position="121"/>
        <end position="139"/>
    </location>
</feature>
<feature type="transmembrane region" description="Helical" evidence="1">
    <location>
        <begin position="151"/>
        <end position="169"/>
    </location>
</feature>
<feature type="transmembrane region" description="Helical" evidence="1">
    <location>
        <begin position="35"/>
        <end position="56"/>
    </location>
</feature>
<gene>
    <name evidence="2" type="ORF">TBCH5v1_2508</name>
</gene>
<keyword evidence="1" id="KW-0812">Transmembrane</keyword>
<organism evidence="2 3">
    <name type="scientific">Thermococcus barophilus</name>
    <dbReference type="NCBI Taxonomy" id="55802"/>
    <lineage>
        <taxon>Archaea</taxon>
        <taxon>Methanobacteriati</taxon>
        <taxon>Methanobacteriota</taxon>
        <taxon>Thermococci</taxon>
        <taxon>Thermococcales</taxon>
        <taxon>Thermococcaceae</taxon>
        <taxon>Thermococcus</taxon>
    </lineage>
</organism>
<sequence length="183" mass="20363">MIGLIATVASGLILKNYFMLLSLPVFLMSRKNRDLGLIAYFLYALFVAKQTTGISVYYYEDLVNSLIFASALLLFLNDVLSRDVKVGRIEVIATMLILSGLIIPEMFLAGTVFYFITSFELSIHILLLLSSLVIIFALFEEQLNTIGGTSNQIVILSSFAIFTSILTSVRGNLKKVDFLAQNR</sequence>
<feature type="transmembrane region" description="Helical" evidence="1">
    <location>
        <begin position="92"/>
        <end position="115"/>
    </location>
</feature>
<evidence type="ECO:0000313" key="2">
    <source>
        <dbReference type="EMBL" id="ALM76399.1"/>
    </source>
</evidence>
<dbReference type="GeneID" id="26137721"/>
<evidence type="ECO:0000313" key="3">
    <source>
        <dbReference type="Proteomes" id="UP000066042"/>
    </source>
</evidence>
<dbReference type="RefSeq" id="WP_056934789.1">
    <property type="nucleotide sequence ID" value="NZ_CP013050.1"/>
</dbReference>
<accession>A0A0S1XF25</accession>
<name>A0A0S1XF25_THEBA</name>
<proteinExistence type="predicted"/>
<feature type="transmembrane region" description="Helical" evidence="1">
    <location>
        <begin position="62"/>
        <end position="80"/>
    </location>
</feature>
<dbReference type="Proteomes" id="UP000066042">
    <property type="component" value="Chromosome"/>
</dbReference>
<dbReference type="EMBL" id="CP013050">
    <property type="protein sequence ID" value="ALM76399.1"/>
    <property type="molecule type" value="Genomic_DNA"/>
</dbReference>
<evidence type="ECO:0000256" key="1">
    <source>
        <dbReference type="SAM" id="Phobius"/>
    </source>
</evidence>
<keyword evidence="1" id="KW-0472">Membrane</keyword>
<feature type="transmembrane region" description="Helical" evidence="1">
    <location>
        <begin position="6"/>
        <end position="28"/>
    </location>
</feature>
<reference evidence="2 3" key="1">
    <citation type="journal article" date="2016" name="Genome Announc.">
        <title>Complete genome sequence of the hyperthermophilic and piezophilic archaeon Thermococcus barophilus Ch5, capable of growth at the expense of hydrogenogenesis from carbon monoxide and formate.</title>
        <authorList>
            <person name="Oger P."/>
            <person name="Sokolova T.G."/>
            <person name="Kozhevnikova D.A."/>
            <person name="Taranov E.A."/>
            <person name="Vannier P."/>
            <person name="Lee H.S."/>
            <person name="Kwon K.K."/>
            <person name="Kang S.G."/>
            <person name="Lee J.H."/>
            <person name="Bonch-Osmolovskaya E.A."/>
            <person name="Lebedinsky A.V."/>
        </authorList>
    </citation>
    <scope>NUCLEOTIDE SEQUENCE [LARGE SCALE GENOMIC DNA]</scope>
    <source>
        <strain evidence="3">Ch5</strain>
    </source>
</reference>
<dbReference type="STRING" id="55802.TBCH5v1_2508"/>
<protein>
    <submittedName>
        <fullName evidence="2">Uncharacterized protein</fullName>
    </submittedName>
</protein>